<keyword evidence="2" id="KW-0472">Membrane</keyword>
<evidence type="ECO:0000313" key="4">
    <source>
        <dbReference type="EMBL" id="MBE1486466.1"/>
    </source>
</evidence>
<keyword evidence="2" id="KW-1133">Transmembrane helix</keyword>
<keyword evidence="2" id="KW-0812">Transmembrane</keyword>
<protein>
    <recommendedName>
        <fullName evidence="3">Ig-like domain-containing protein</fullName>
    </recommendedName>
</protein>
<evidence type="ECO:0000313" key="5">
    <source>
        <dbReference type="Proteomes" id="UP000649753"/>
    </source>
</evidence>
<feature type="region of interest" description="Disordered" evidence="1">
    <location>
        <begin position="1"/>
        <end position="96"/>
    </location>
</feature>
<name>A0A927R633_9ACTN</name>
<evidence type="ECO:0000256" key="2">
    <source>
        <dbReference type="SAM" id="Phobius"/>
    </source>
</evidence>
<dbReference type="InterPro" id="IPR007110">
    <property type="entry name" value="Ig-like_dom"/>
</dbReference>
<keyword evidence="5" id="KW-1185">Reference proteome</keyword>
<evidence type="ECO:0000259" key="3">
    <source>
        <dbReference type="PROSITE" id="PS50835"/>
    </source>
</evidence>
<sequence length="254" mass="26362">MEAPATSNTAAAAGTPTTPVADPGIEDGRDAEQSTVSVDRAAPPEPSTSPWAAPTATGDATAPVPPAPPTDETTPLGQPGWPPAGQFPPGTLPVPPGTVPAGPVAVPKKRRGLLFAAIALAATLLLCVGGGVSAYLLLRNADRGEGAAEPAAAVEGFLEAVYTHRDPGRVASLTCPAARDEDKIAAKVEELADQLKAYDTPRFRWTEPRVDEQDAERALVSTTLTMATGDERTIDQRLGFIVVEENGWWVCDVV</sequence>
<accession>A0A927R633</accession>
<organism evidence="4 5">
    <name type="scientific">Plantactinospora soyae</name>
    <dbReference type="NCBI Taxonomy" id="1544732"/>
    <lineage>
        <taxon>Bacteria</taxon>
        <taxon>Bacillati</taxon>
        <taxon>Actinomycetota</taxon>
        <taxon>Actinomycetes</taxon>
        <taxon>Micromonosporales</taxon>
        <taxon>Micromonosporaceae</taxon>
        <taxon>Plantactinospora</taxon>
    </lineage>
</organism>
<feature type="compositionally biased region" description="Low complexity" evidence="1">
    <location>
        <begin position="50"/>
        <end position="62"/>
    </location>
</feature>
<feature type="transmembrane region" description="Helical" evidence="2">
    <location>
        <begin position="113"/>
        <end position="138"/>
    </location>
</feature>
<dbReference type="PROSITE" id="PS50835">
    <property type="entry name" value="IG_LIKE"/>
    <property type="match status" value="1"/>
</dbReference>
<dbReference type="AlphaFoldDB" id="A0A927R633"/>
<feature type="compositionally biased region" description="Low complexity" evidence="1">
    <location>
        <begin position="1"/>
        <end position="23"/>
    </location>
</feature>
<feature type="domain" description="Ig-like" evidence="3">
    <location>
        <begin position="150"/>
        <end position="254"/>
    </location>
</feature>
<proteinExistence type="predicted"/>
<evidence type="ECO:0000256" key="1">
    <source>
        <dbReference type="SAM" id="MobiDB-lite"/>
    </source>
</evidence>
<dbReference type="Proteomes" id="UP000649753">
    <property type="component" value="Unassembled WGS sequence"/>
</dbReference>
<gene>
    <name evidence="4" type="ORF">H4W31_002104</name>
</gene>
<feature type="compositionally biased region" description="Pro residues" evidence="1">
    <location>
        <begin position="80"/>
        <end position="96"/>
    </location>
</feature>
<reference evidence="4" key="1">
    <citation type="submission" date="2020-10" db="EMBL/GenBank/DDBJ databases">
        <title>Sequencing the genomes of 1000 actinobacteria strains.</title>
        <authorList>
            <person name="Klenk H.-P."/>
        </authorList>
    </citation>
    <scope>NUCLEOTIDE SEQUENCE</scope>
    <source>
        <strain evidence="4">DSM 46832</strain>
    </source>
</reference>
<comment type="caution">
    <text evidence="4">The sequence shown here is derived from an EMBL/GenBank/DDBJ whole genome shotgun (WGS) entry which is preliminary data.</text>
</comment>
<dbReference type="EMBL" id="JADBEB010000001">
    <property type="protein sequence ID" value="MBE1486466.1"/>
    <property type="molecule type" value="Genomic_DNA"/>
</dbReference>